<dbReference type="SUPFAM" id="SSF53300">
    <property type="entry name" value="vWA-like"/>
    <property type="match status" value="1"/>
</dbReference>
<feature type="compositionally biased region" description="Polar residues" evidence="8">
    <location>
        <begin position="799"/>
        <end position="813"/>
    </location>
</feature>
<comment type="subcellular location">
    <subcellularLocation>
        <location evidence="1">Secreted</location>
    </subcellularLocation>
</comment>
<evidence type="ECO:0000256" key="3">
    <source>
        <dbReference type="ARBA" id="ARBA00022525"/>
    </source>
</evidence>
<dbReference type="SMART" id="SM00609">
    <property type="entry name" value="VIT"/>
    <property type="match status" value="1"/>
</dbReference>
<dbReference type="InterPro" id="IPR002035">
    <property type="entry name" value="VWF_A"/>
</dbReference>
<dbReference type="PROSITE" id="PS50234">
    <property type="entry name" value="VWFA"/>
    <property type="match status" value="1"/>
</dbReference>
<protein>
    <recommendedName>
        <fullName evidence="13">Inter-alpha-trypsin inhibitor heavy chain H6</fullName>
    </recommendedName>
</protein>
<organism evidence="12">
    <name type="scientific">Castor canadensis</name>
    <name type="common">American beaver</name>
    <dbReference type="NCBI Taxonomy" id="51338"/>
    <lineage>
        <taxon>Eukaryota</taxon>
        <taxon>Metazoa</taxon>
        <taxon>Chordata</taxon>
        <taxon>Craniata</taxon>
        <taxon>Vertebrata</taxon>
        <taxon>Euteleostomi</taxon>
        <taxon>Mammalia</taxon>
        <taxon>Eutheria</taxon>
        <taxon>Euarchontoglires</taxon>
        <taxon>Glires</taxon>
        <taxon>Rodentia</taxon>
        <taxon>Castorimorpha</taxon>
        <taxon>Castoridae</taxon>
        <taxon>Castor</taxon>
    </lineage>
</organism>
<keyword evidence="5 9" id="KW-0732">Signal</keyword>
<dbReference type="InterPro" id="IPR013694">
    <property type="entry name" value="VIT"/>
</dbReference>
<feature type="region of interest" description="Disordered" evidence="8">
    <location>
        <begin position="771"/>
        <end position="926"/>
    </location>
</feature>
<evidence type="ECO:0000256" key="1">
    <source>
        <dbReference type="ARBA" id="ARBA00004613"/>
    </source>
</evidence>
<feature type="region of interest" description="Disordered" evidence="8">
    <location>
        <begin position="1035"/>
        <end position="1063"/>
    </location>
</feature>
<evidence type="ECO:0000256" key="2">
    <source>
        <dbReference type="ARBA" id="ARBA00010158"/>
    </source>
</evidence>
<dbReference type="Pfam" id="PF00092">
    <property type="entry name" value="VWA"/>
    <property type="match status" value="1"/>
</dbReference>
<dbReference type="InterPro" id="IPR010600">
    <property type="entry name" value="ITI_HC_C"/>
</dbReference>
<evidence type="ECO:0000256" key="6">
    <source>
        <dbReference type="ARBA" id="ARBA00022900"/>
    </source>
</evidence>
<dbReference type="InterPro" id="IPR036465">
    <property type="entry name" value="vWFA_dom_sf"/>
</dbReference>
<dbReference type="Gene3D" id="3.40.50.410">
    <property type="entry name" value="von Willebrand factor, type A domain"/>
    <property type="match status" value="1"/>
</dbReference>
<comment type="similarity">
    <text evidence="2">Belongs to the ITIH family.</text>
</comment>
<feature type="compositionally biased region" description="Low complexity" evidence="8">
    <location>
        <begin position="841"/>
        <end position="856"/>
    </location>
</feature>
<name>A0A8C0X4H2_CASCN</name>
<evidence type="ECO:0000256" key="8">
    <source>
        <dbReference type="SAM" id="MobiDB-lite"/>
    </source>
</evidence>
<evidence type="ECO:0000259" key="10">
    <source>
        <dbReference type="PROSITE" id="PS50234"/>
    </source>
</evidence>
<dbReference type="PANTHER" id="PTHR10338:SF155">
    <property type="entry name" value="INTER-ALPHA-TRYPSIN INHIBITOR HEAVY CHAIN H6"/>
    <property type="match status" value="1"/>
</dbReference>
<keyword evidence="7" id="KW-0325">Glycoprotein</keyword>
<dbReference type="GO" id="GO:0030212">
    <property type="term" value="P:hyaluronan metabolic process"/>
    <property type="evidence" value="ECO:0007669"/>
    <property type="project" value="InterPro"/>
</dbReference>
<feature type="signal peptide" evidence="9">
    <location>
        <begin position="1"/>
        <end position="23"/>
    </location>
</feature>
<evidence type="ECO:0000256" key="4">
    <source>
        <dbReference type="ARBA" id="ARBA00022690"/>
    </source>
</evidence>
<dbReference type="PROSITE" id="PS51468">
    <property type="entry name" value="VIT"/>
    <property type="match status" value="1"/>
</dbReference>
<evidence type="ECO:0000259" key="11">
    <source>
        <dbReference type="PROSITE" id="PS51468"/>
    </source>
</evidence>
<keyword evidence="3" id="KW-0964">Secreted</keyword>
<feature type="chain" id="PRO_5034656421" description="Inter-alpha-trypsin inhibitor heavy chain H6" evidence="9">
    <location>
        <begin position="24"/>
        <end position="1333"/>
    </location>
</feature>
<dbReference type="GO" id="GO:0005576">
    <property type="term" value="C:extracellular region"/>
    <property type="evidence" value="ECO:0007669"/>
    <property type="project" value="UniProtKB-SubCell"/>
</dbReference>
<evidence type="ECO:0000256" key="5">
    <source>
        <dbReference type="ARBA" id="ARBA00022729"/>
    </source>
</evidence>
<dbReference type="SMART" id="SM00327">
    <property type="entry name" value="VWA"/>
    <property type="match status" value="1"/>
</dbReference>
<dbReference type="GO" id="GO:0004867">
    <property type="term" value="F:serine-type endopeptidase inhibitor activity"/>
    <property type="evidence" value="ECO:0007669"/>
    <property type="project" value="UniProtKB-KW"/>
</dbReference>
<feature type="compositionally biased region" description="Pro residues" evidence="8">
    <location>
        <begin position="874"/>
        <end position="897"/>
    </location>
</feature>
<keyword evidence="6" id="KW-0722">Serine protease inhibitor</keyword>
<feature type="domain" description="VWFA" evidence="10">
    <location>
        <begin position="281"/>
        <end position="467"/>
    </location>
</feature>
<feature type="region of interest" description="Disordered" evidence="8">
    <location>
        <begin position="651"/>
        <end position="710"/>
    </location>
</feature>
<evidence type="ECO:0000313" key="12">
    <source>
        <dbReference type="Ensembl" id="ENSCCNP00000020164.1"/>
    </source>
</evidence>
<keyword evidence="4" id="KW-0646">Protease inhibitor</keyword>
<dbReference type="PANTHER" id="PTHR10338">
    <property type="entry name" value="INTER-ALPHA-TRYPSIN INHIBITOR HEAVY CHAIN FAMILY MEMBER"/>
    <property type="match status" value="1"/>
</dbReference>
<proteinExistence type="inferred from homology"/>
<evidence type="ECO:0000256" key="7">
    <source>
        <dbReference type="ARBA" id="ARBA00023180"/>
    </source>
</evidence>
<dbReference type="InterPro" id="IPR050934">
    <property type="entry name" value="ITIH"/>
</dbReference>
<dbReference type="Pfam" id="PF08487">
    <property type="entry name" value="VIT"/>
    <property type="match status" value="1"/>
</dbReference>
<sequence length="1333" mass="145352">MSEWKCLTCVSFLLTIFLELTYQGPPDPSSSSTKLLMTSYSIRSTVVSRYAHTLVTSVLFNPHAEAHEAIFDLNLPHLAFISNFTMTINNKVYVAEIKEKHQAKKIYEEAHGRGETAAHVGIRDRESEKFRISTSLAAGTEVIFALAYEELLRRHQGQYQLVVSLRPGQLVRRLSVEVTVSERTGIAYVHVPPLRTSRLHTNDRHDSPPERVGIERGETCARITFSPTLQDQSSSSSSGIMADFRVQYDVVMEDIIGDVQIYGGYFVHYFAPRGLQPVEKNVVFVIDVSGSMFGTKMKQTKNAMNVILGDLRADDSFNIISFSDTVSVWKAGGSVQATIQNIHSAKDYLNRLEADGWTDINAALLAAASVLNHSHQETGNGPGVGRIPLIMFLTDGEPTAGVTTPSVILSNVRQALGYRVALFSLAFGDDADFPLLRRLSLENRGAAHRIYEDSDSALQLEGLYEEISMPLLANVRLDYRGGLVGASPWTLFPNYFGGSELVVAGQVQPGKQELGIHLAADGPKGQLLLAHHSEEATNNSQKAFGCPGEPALNVAHFIRRLWAYVTIGQLLEERFQARDTTTRHLLAARVLNLSLEYNFVTPLTSLVMVHLKKSSEESMKQPSITDGLGTFTASSSSNHGLGVGTAKPALVSNISPKSRPVKPTSPTTVSAKKMLSSKKLEQLGQSFSTTSTSSPPKPKSPAQEDSGTLTQPTLKMKPVALVPSNSNALLPVKPSSPSHENPVIISPMNSNTQVLHLNPGILAEPKAGTMKHFAPQNSKPGAPSQEPDVPLHPQPGVPASNTLPQNRPISTFQIPKHTPHTRPKVPSLKMPKNPPQHRPKILLPKSSKILPPLKSSVPPHQISTSLSRLSKPGTPSPHTPQTPLLPRPARPRPPPPQSHSTVPNTVSSPTVPSSSVTTSVLGEPLPSPFTPTLPSLLPTGRLWHHQDLLLGPQSTRQVLGPSVSGVPTISLLNSSSPVPEGNSPNLSILLPSSTLPEAISLLLLPEELELLSESMVESRFMESLNPPAFYTFFTPNKDGNPRGDGDSEENLGGAGGRMKSQGSSLELAKDTSPSIFTFSSSVDGDPHFVIHLPHSEEKICFTLDGRPGDLLQLIEDHKTGLHVSGQLLGAPPRLGHKDQTRTYFQIITVTADKPRDYTITVSRSSISVRGEGTLRLSWDQPALVKKPQLELHVASASRLTLRLGPFLEFLILRHRYRNPSTLQRPHLGFYVVNGSGLSSLTRGLMGQFQHTDIRLVIGPSGPCLQRHHSPDVPVILGKRLMKDSPRLLPRWTSCWLVKRSHVEQLLGQPYSAYVLNSTARRHEIGNSRGLGIE</sequence>
<evidence type="ECO:0008006" key="13">
    <source>
        <dbReference type="Google" id="ProtNLM"/>
    </source>
</evidence>
<dbReference type="Pfam" id="PF06668">
    <property type="entry name" value="ITI_HC_C"/>
    <property type="match status" value="1"/>
</dbReference>
<reference evidence="12" key="1">
    <citation type="submission" date="2023-09" db="UniProtKB">
        <authorList>
            <consortium name="Ensembl"/>
        </authorList>
    </citation>
    <scope>IDENTIFICATION</scope>
</reference>
<dbReference type="FunFam" id="3.40.50.410:FF:000013">
    <property type="entry name" value="inter-alpha-trypsin inhibitor heavy chain H2"/>
    <property type="match status" value="1"/>
</dbReference>
<dbReference type="Ensembl" id="ENSCCNT00000026081.1">
    <property type="protein sequence ID" value="ENSCCNP00000020164.1"/>
    <property type="gene ID" value="ENSCCNG00000020156.1"/>
</dbReference>
<evidence type="ECO:0000256" key="9">
    <source>
        <dbReference type="SAM" id="SignalP"/>
    </source>
</evidence>
<accession>A0A8C0X4H2</accession>
<feature type="compositionally biased region" description="Low complexity" evidence="8">
    <location>
        <begin position="900"/>
        <end position="920"/>
    </location>
</feature>
<dbReference type="CDD" id="cd01461">
    <property type="entry name" value="vWA_interalpha_trypsin_inhibitor"/>
    <property type="match status" value="1"/>
</dbReference>
<gene>
    <name evidence="12" type="primary">Itih6</name>
</gene>
<feature type="domain" description="VIT" evidence="11">
    <location>
        <begin position="21"/>
        <end position="150"/>
    </location>
</feature>